<evidence type="ECO:0000313" key="1">
    <source>
        <dbReference type="EMBL" id="PIR77975.1"/>
    </source>
</evidence>
<protein>
    <submittedName>
        <fullName evidence="1">Uncharacterized protein</fullName>
    </submittedName>
</protein>
<reference evidence="2" key="1">
    <citation type="submission" date="2017-09" db="EMBL/GenBank/DDBJ databases">
        <title>Depth-based differentiation of microbial function through sediment-hosted aquifers and enrichment of novel symbionts in the deep terrestrial subsurface.</title>
        <authorList>
            <person name="Probst A.J."/>
            <person name="Ladd B."/>
            <person name="Jarett J.K."/>
            <person name="Geller-Mcgrath D.E."/>
            <person name="Sieber C.M.K."/>
            <person name="Emerson J.B."/>
            <person name="Anantharaman K."/>
            <person name="Thomas B.C."/>
            <person name="Malmstrom R."/>
            <person name="Stieglmeier M."/>
            <person name="Klingl A."/>
            <person name="Woyke T."/>
            <person name="Ryan C.M."/>
            <person name="Banfield J.F."/>
        </authorList>
    </citation>
    <scope>NUCLEOTIDE SEQUENCE [LARGE SCALE GENOMIC DNA]</scope>
</reference>
<proteinExistence type="predicted"/>
<name>A0A2H0TXL7_9BACT</name>
<evidence type="ECO:0000313" key="2">
    <source>
        <dbReference type="Proteomes" id="UP000230852"/>
    </source>
</evidence>
<gene>
    <name evidence="1" type="ORF">COU28_04160</name>
</gene>
<comment type="caution">
    <text evidence="1">The sequence shown here is derived from an EMBL/GenBank/DDBJ whole genome shotgun (WGS) entry which is preliminary data.</text>
</comment>
<organism evidence="1 2">
    <name type="scientific">Candidatus Magasanikbacteria bacterium CG10_big_fil_rev_8_21_14_0_10_36_16</name>
    <dbReference type="NCBI Taxonomy" id="1974645"/>
    <lineage>
        <taxon>Bacteria</taxon>
        <taxon>Candidatus Magasanikiibacteriota</taxon>
    </lineage>
</organism>
<dbReference type="EMBL" id="PFBU01000078">
    <property type="protein sequence ID" value="PIR77975.1"/>
    <property type="molecule type" value="Genomic_DNA"/>
</dbReference>
<accession>A0A2H0TXL7</accession>
<dbReference type="Proteomes" id="UP000230852">
    <property type="component" value="Unassembled WGS sequence"/>
</dbReference>
<sequence length="195" mass="22905">MNNIIDKNKIYVLERELIKITTDFYISELLFNKSFEDSLVRYAQFLKDISNHYAYTGIAGLYKIFDKNVTTNNIDYVIKHLTDTAKRDIYVTKANEIKKGLKPILERRREVVAHSSQKEDDDYLIFYKTYSKQEYEIIIKPTLENIAILLEQLRKDFGFESSIDHHCVGIENECGYLLESLVQIEKQRGYPIISS</sequence>
<dbReference type="AlphaFoldDB" id="A0A2H0TXL7"/>